<accession>A0A9D3ZJH1</accession>
<evidence type="ECO:0000313" key="2">
    <source>
        <dbReference type="Proteomes" id="UP000828251"/>
    </source>
</evidence>
<dbReference type="AlphaFoldDB" id="A0A9D3ZJH1"/>
<dbReference type="OrthoDB" id="994444at2759"/>
<dbReference type="EMBL" id="JAIQCV010000012">
    <property type="protein sequence ID" value="KAH1039912.1"/>
    <property type="molecule type" value="Genomic_DNA"/>
</dbReference>
<reference evidence="1 2" key="1">
    <citation type="journal article" date="2021" name="Plant Biotechnol. J.">
        <title>Multi-omics assisted identification of the key and species-specific regulatory components of drought-tolerant mechanisms in Gossypium stocksii.</title>
        <authorList>
            <person name="Yu D."/>
            <person name="Ke L."/>
            <person name="Zhang D."/>
            <person name="Wu Y."/>
            <person name="Sun Y."/>
            <person name="Mei J."/>
            <person name="Sun J."/>
            <person name="Sun Y."/>
        </authorList>
    </citation>
    <scope>NUCLEOTIDE SEQUENCE [LARGE SCALE GENOMIC DNA]</scope>
    <source>
        <strain evidence="2">cv. E1</strain>
        <tissue evidence="1">Leaf</tissue>
    </source>
</reference>
<dbReference type="Proteomes" id="UP000828251">
    <property type="component" value="Unassembled WGS sequence"/>
</dbReference>
<sequence>MNILLENKMNGNNYKECKLNLIIVLSCEKLKTVVDTKCPSTIQAEARKRKEESDKITRGYMLESMTNTLYKQLKSYEIAKEILVKLEDMFRGQAVLAR</sequence>
<name>A0A9D3ZJH1_9ROSI</name>
<protein>
    <submittedName>
        <fullName evidence="1">Uncharacterized protein</fullName>
    </submittedName>
</protein>
<gene>
    <name evidence="1" type="ORF">J1N35_041655</name>
</gene>
<comment type="caution">
    <text evidence="1">The sequence shown here is derived from an EMBL/GenBank/DDBJ whole genome shotgun (WGS) entry which is preliminary data.</text>
</comment>
<keyword evidence="2" id="KW-1185">Reference proteome</keyword>
<organism evidence="1 2">
    <name type="scientific">Gossypium stocksii</name>
    <dbReference type="NCBI Taxonomy" id="47602"/>
    <lineage>
        <taxon>Eukaryota</taxon>
        <taxon>Viridiplantae</taxon>
        <taxon>Streptophyta</taxon>
        <taxon>Embryophyta</taxon>
        <taxon>Tracheophyta</taxon>
        <taxon>Spermatophyta</taxon>
        <taxon>Magnoliopsida</taxon>
        <taxon>eudicotyledons</taxon>
        <taxon>Gunneridae</taxon>
        <taxon>Pentapetalae</taxon>
        <taxon>rosids</taxon>
        <taxon>malvids</taxon>
        <taxon>Malvales</taxon>
        <taxon>Malvaceae</taxon>
        <taxon>Malvoideae</taxon>
        <taxon>Gossypium</taxon>
    </lineage>
</organism>
<proteinExistence type="predicted"/>
<evidence type="ECO:0000313" key="1">
    <source>
        <dbReference type="EMBL" id="KAH1039912.1"/>
    </source>
</evidence>